<dbReference type="Proteomes" id="UP001589627">
    <property type="component" value="Unassembled WGS sequence"/>
</dbReference>
<dbReference type="InterPro" id="IPR050266">
    <property type="entry name" value="AB_hydrolase_sf"/>
</dbReference>
<proteinExistence type="predicted"/>
<sequence length="296" mass="32240">MPHRTHRSQAALTTGQHVIEVDGVCQAYEVAGNGPVCLVHSGGPGIDSGYLRMPLLERHMTMVYLDPVGTGQSDFAPGGDYSVPAYARFSEGVLKHLDVDRPFFIGHSHGGFVGLEVALRNPGLLGGLVAYSTAPLYGPALFEEATRQMDAFAARWPDRPEAAEAARAWDAAMVSRTATITDRRSHREFLRAILPACFADFRRTVADRGPITLEVTYDPARENGEWDGRGLIDRIGTPTLVVSGACDFVCPRPWSEELVARIPAARMLALDHSGHFGHLESEQDTFVREVVAFVTG</sequence>
<dbReference type="PANTHER" id="PTHR43798">
    <property type="entry name" value="MONOACYLGLYCEROL LIPASE"/>
    <property type="match status" value="1"/>
</dbReference>
<dbReference type="PANTHER" id="PTHR43798:SF33">
    <property type="entry name" value="HYDROLASE, PUTATIVE (AFU_ORTHOLOGUE AFUA_2G14860)-RELATED"/>
    <property type="match status" value="1"/>
</dbReference>
<dbReference type="InterPro" id="IPR000073">
    <property type="entry name" value="AB_hydrolase_1"/>
</dbReference>
<dbReference type="EMBL" id="JBHLZP010000261">
    <property type="protein sequence ID" value="MFB9836241.1"/>
    <property type="molecule type" value="Genomic_DNA"/>
</dbReference>
<name>A0ABV5YMG3_9ACTN</name>
<protein>
    <submittedName>
        <fullName evidence="2">Alpha/beta fold hydrolase</fullName>
    </submittedName>
</protein>
<dbReference type="InterPro" id="IPR029058">
    <property type="entry name" value="AB_hydrolase_fold"/>
</dbReference>
<comment type="caution">
    <text evidence="2">The sequence shown here is derived from an EMBL/GenBank/DDBJ whole genome shotgun (WGS) entry which is preliminary data.</text>
</comment>
<dbReference type="Gene3D" id="3.40.50.1820">
    <property type="entry name" value="alpha/beta hydrolase"/>
    <property type="match status" value="1"/>
</dbReference>
<accession>A0ABV5YMG3</accession>
<evidence type="ECO:0000313" key="3">
    <source>
        <dbReference type="Proteomes" id="UP001589627"/>
    </source>
</evidence>
<reference evidence="2 3" key="1">
    <citation type="submission" date="2024-09" db="EMBL/GenBank/DDBJ databases">
        <authorList>
            <person name="Sun Q."/>
            <person name="Mori K."/>
        </authorList>
    </citation>
    <scope>NUCLEOTIDE SEQUENCE [LARGE SCALE GENOMIC DNA]</scope>
    <source>
        <strain evidence="2 3">TBRC 0563</strain>
    </source>
</reference>
<dbReference type="SUPFAM" id="SSF53474">
    <property type="entry name" value="alpha/beta-Hydrolases"/>
    <property type="match status" value="1"/>
</dbReference>
<evidence type="ECO:0000259" key="1">
    <source>
        <dbReference type="Pfam" id="PF00561"/>
    </source>
</evidence>
<evidence type="ECO:0000313" key="2">
    <source>
        <dbReference type="EMBL" id="MFB9836241.1"/>
    </source>
</evidence>
<keyword evidence="3" id="KW-1185">Reference proteome</keyword>
<gene>
    <name evidence="2" type="ORF">ACFFNX_29120</name>
</gene>
<dbReference type="RefSeq" id="WP_378208914.1">
    <property type="nucleotide sequence ID" value="NZ_JBHLZP010000261.1"/>
</dbReference>
<keyword evidence="2" id="KW-0378">Hydrolase</keyword>
<dbReference type="Pfam" id="PF00561">
    <property type="entry name" value="Abhydrolase_1"/>
    <property type="match status" value="1"/>
</dbReference>
<organism evidence="2 3">
    <name type="scientific">Actinoallomurus acaciae</name>
    <dbReference type="NCBI Taxonomy" id="502577"/>
    <lineage>
        <taxon>Bacteria</taxon>
        <taxon>Bacillati</taxon>
        <taxon>Actinomycetota</taxon>
        <taxon>Actinomycetes</taxon>
        <taxon>Streptosporangiales</taxon>
        <taxon>Thermomonosporaceae</taxon>
        <taxon>Actinoallomurus</taxon>
    </lineage>
</organism>
<dbReference type="GO" id="GO:0016787">
    <property type="term" value="F:hydrolase activity"/>
    <property type="evidence" value="ECO:0007669"/>
    <property type="project" value="UniProtKB-KW"/>
</dbReference>
<feature type="domain" description="AB hydrolase-1" evidence="1">
    <location>
        <begin position="35"/>
        <end position="280"/>
    </location>
</feature>